<proteinExistence type="predicted"/>
<sequence>MYRGLIDSAKLKNTRRIAAASFFLSLSIEKKIADAAFHTNDLSNCLVNTL</sequence>
<evidence type="ECO:0000313" key="1">
    <source>
        <dbReference type="EMBL" id="EEN81688.1"/>
    </source>
</evidence>
<keyword evidence="2" id="KW-1185">Reference proteome</keyword>
<dbReference type="AlphaFoldDB" id="C2JTB2"/>
<organism evidence="1 2">
    <name type="scientific">Lacticaseibacillus rhamnosus (strain LMS2-1)</name>
    <dbReference type="NCBI Taxonomy" id="525361"/>
    <lineage>
        <taxon>Bacteria</taxon>
        <taxon>Bacillati</taxon>
        <taxon>Bacillota</taxon>
        <taxon>Bacilli</taxon>
        <taxon>Lactobacillales</taxon>
        <taxon>Lactobacillaceae</taxon>
        <taxon>Lacticaseibacillus</taxon>
    </lineage>
</organism>
<dbReference type="Proteomes" id="UP000004525">
    <property type="component" value="Unassembled WGS sequence"/>
</dbReference>
<reference evidence="1" key="1">
    <citation type="submission" date="2009-01" db="EMBL/GenBank/DDBJ databases">
        <authorList>
            <person name="Qin X."/>
            <person name="Bachman B."/>
            <person name="Battles P."/>
            <person name="Bell A."/>
            <person name="Bess C."/>
            <person name="Bickham C."/>
            <person name="Chaboub L."/>
            <person name="Chen D."/>
            <person name="Coyle M."/>
            <person name="Deiros D.R."/>
            <person name="Dinh H."/>
            <person name="Forbes L."/>
            <person name="Fowler G."/>
            <person name="Francisco L."/>
            <person name="Fu Q."/>
            <person name="Gubbala S."/>
            <person name="Hale W."/>
            <person name="Han Y."/>
            <person name="Hemphill L."/>
            <person name="Highlander S.K."/>
            <person name="Hirani K."/>
            <person name="Hogues M."/>
            <person name="Jackson L."/>
            <person name="Jakkamsetti A."/>
            <person name="Javaid M."/>
            <person name="Jiang H."/>
            <person name="Korchina V."/>
            <person name="Kovar C."/>
            <person name="Lara F."/>
            <person name="Lee S."/>
            <person name="Mata R."/>
            <person name="Mathew T."/>
            <person name="Moen C."/>
            <person name="Morales K."/>
            <person name="Munidasa M."/>
            <person name="Nazareth L."/>
            <person name="Ngo R."/>
            <person name="Nguyen L."/>
            <person name="Okwuonu G."/>
            <person name="Ongeri F."/>
            <person name="Patil S."/>
            <person name="Petrosino J."/>
            <person name="Pham C."/>
            <person name="Pham P."/>
            <person name="Pu L.-L."/>
            <person name="Puazo M."/>
            <person name="Raj R."/>
            <person name="Reid J."/>
            <person name="Rouhana J."/>
            <person name="Saada N."/>
            <person name="Shang Y."/>
            <person name="Simmons D."/>
            <person name="Thornton R."/>
            <person name="Warren J."/>
            <person name="Weissenberger G."/>
            <person name="Zhang J."/>
            <person name="Zhang L."/>
            <person name="Zhou C."/>
            <person name="Zhu D."/>
            <person name="Muzny D."/>
            <person name="Worley K."/>
            <person name="Gibbs R."/>
        </authorList>
    </citation>
    <scope>NUCLEOTIDE SEQUENCE [LARGE SCALE GENOMIC DNA]</scope>
    <source>
        <strain evidence="1">LMS2-1</strain>
    </source>
</reference>
<dbReference type="HOGENOM" id="CLU_3119209_0_0_9"/>
<gene>
    <name evidence="1" type="ORF">HMPREF0539_0146</name>
</gene>
<dbReference type="EMBL" id="ACIZ01000013">
    <property type="protein sequence ID" value="EEN81688.1"/>
    <property type="molecule type" value="Genomic_DNA"/>
</dbReference>
<name>C2JTB2_LACRM</name>
<accession>C2JTB2</accession>
<protein>
    <submittedName>
        <fullName evidence="1">Uncharacterized protein</fullName>
    </submittedName>
</protein>
<comment type="caution">
    <text evidence="1">The sequence shown here is derived from an EMBL/GenBank/DDBJ whole genome shotgun (WGS) entry which is preliminary data.</text>
</comment>
<evidence type="ECO:0000313" key="2">
    <source>
        <dbReference type="Proteomes" id="UP000004525"/>
    </source>
</evidence>